<accession>U1I051</accession>
<dbReference type="Proteomes" id="UP000019373">
    <property type="component" value="Unassembled WGS sequence"/>
</dbReference>
<name>U1I051_ENDPU</name>
<protein>
    <recommendedName>
        <fullName evidence="2">Heterokaryon incompatibility domain-containing protein</fullName>
    </recommendedName>
</protein>
<dbReference type="InterPro" id="IPR010730">
    <property type="entry name" value="HET"/>
</dbReference>
<dbReference type="InterPro" id="IPR052895">
    <property type="entry name" value="HetReg/Transcr_Mod"/>
</dbReference>
<keyword evidence="4" id="KW-1185">Reference proteome</keyword>
<evidence type="ECO:0000313" key="3">
    <source>
        <dbReference type="EMBL" id="ERF75209.1"/>
    </source>
</evidence>
<feature type="region of interest" description="Disordered" evidence="1">
    <location>
        <begin position="1"/>
        <end position="24"/>
    </location>
</feature>
<dbReference type="OrthoDB" id="3557394at2759"/>
<evidence type="ECO:0000259" key="2">
    <source>
        <dbReference type="Pfam" id="PF06985"/>
    </source>
</evidence>
<feature type="domain" description="Heterokaryon incompatibility" evidence="2">
    <location>
        <begin position="69"/>
        <end position="275"/>
    </location>
</feature>
<dbReference type="AlphaFoldDB" id="U1I051"/>
<evidence type="ECO:0000313" key="4">
    <source>
        <dbReference type="Proteomes" id="UP000019373"/>
    </source>
</evidence>
<dbReference type="Pfam" id="PF26639">
    <property type="entry name" value="Het-6_barrel"/>
    <property type="match status" value="1"/>
</dbReference>
<dbReference type="HOGENOM" id="CLU_004184_7_2_1"/>
<dbReference type="RefSeq" id="XP_007787221.1">
    <property type="nucleotide sequence ID" value="XM_007789031.1"/>
</dbReference>
<evidence type="ECO:0000256" key="1">
    <source>
        <dbReference type="SAM" id="MobiDB-lite"/>
    </source>
</evidence>
<dbReference type="GeneID" id="19235066"/>
<organism evidence="3 4">
    <name type="scientific">Endocarpon pusillum (strain Z07020 / HMAS-L-300199)</name>
    <name type="common">Lichen-forming fungus</name>
    <dbReference type="NCBI Taxonomy" id="1263415"/>
    <lineage>
        <taxon>Eukaryota</taxon>
        <taxon>Fungi</taxon>
        <taxon>Dikarya</taxon>
        <taxon>Ascomycota</taxon>
        <taxon>Pezizomycotina</taxon>
        <taxon>Eurotiomycetes</taxon>
        <taxon>Chaetothyriomycetidae</taxon>
        <taxon>Verrucariales</taxon>
        <taxon>Verrucariaceae</taxon>
        <taxon>Endocarpon</taxon>
    </lineage>
</organism>
<gene>
    <name evidence="3" type="ORF">EPUS_00001</name>
</gene>
<proteinExistence type="predicted"/>
<dbReference type="EMBL" id="KE720815">
    <property type="protein sequence ID" value="ERF75209.1"/>
    <property type="molecule type" value="Genomic_DNA"/>
</dbReference>
<reference evidence="4" key="1">
    <citation type="journal article" date="2014" name="BMC Genomics">
        <title>Genome characteristics reveal the impact of lichenization on lichen-forming fungus Endocarpon pusillum Hedwig (Verrucariales, Ascomycota).</title>
        <authorList>
            <person name="Wang Y.-Y."/>
            <person name="Liu B."/>
            <person name="Zhang X.-Y."/>
            <person name="Zhou Q.-M."/>
            <person name="Zhang T."/>
            <person name="Li H."/>
            <person name="Yu Y.-F."/>
            <person name="Zhang X.-L."/>
            <person name="Hao X.-Y."/>
            <person name="Wang M."/>
            <person name="Wang L."/>
            <person name="Wei J.-C."/>
        </authorList>
    </citation>
    <scope>NUCLEOTIDE SEQUENCE [LARGE SCALE GENOMIC DNA]</scope>
    <source>
        <strain evidence="4">Z07020 / HMAS-L-300199</strain>
    </source>
</reference>
<dbReference type="PANTHER" id="PTHR24148:SF82">
    <property type="entry name" value="HETEROKARYON INCOMPATIBILITY DOMAIN-CONTAINING PROTEIN"/>
    <property type="match status" value="1"/>
</dbReference>
<dbReference type="PANTHER" id="PTHR24148">
    <property type="entry name" value="ANKYRIN REPEAT DOMAIN-CONTAINING PROTEIN 39 HOMOLOG-RELATED"/>
    <property type="match status" value="1"/>
</dbReference>
<sequence>MATPDAGDTHEPPGAPDDDVDEGLKFPYTEVPIDSARHQIRLLTLRAGEWSTPVSCTLSSASLDNKPAFKALSYAWGDDDTSADIIINGQPFSVYKNLDTILHRLRRGPGGKDMVLWIDAICINQAKKSKEAVAERTSQLQMMATIYSCCREVLVWLGNCYTDRLTPVRFLTRDSDNKHLLQEYAADFERDATTLDYCFHLACFLYLLKDAGRKLDLASYELPPFWASRASHRLSRYKIPHPTEVFKRIYANRMYLLCRYIGVSSWTTRLWTLQEYGVSPQITLCFGTAAVPQERFSDMNITKVTNHGNGDDLRYWSSLFSISCNEFVRGLHEHILTRNSVAIYRPRAPGSILPAIVSTVFRPVLRRLTKKIARRVARFTVFELVATFRQAQASKGQDKVFAIVSFMTFMGLKVPDDLQINCELDTSEIYFRVSKNQILKCKGDAEAYEPLAPLRFAREKNKPKPKPKDPKPLPIDLPSWAVDWTSYPWGDQHVIPAALVRSMPPELAPWLHLEAKPEVQGPEPKEDWPARLVSAAQYNATKGFVGANPSIEGRVLTVSGIAVGRVTEVFDFAESSKAWKLAWTWPARRVPRRVGTTPTMRDRRAAVLRTLCADMLGPQDWAAKMEVFWLELGAAFEVALKSFEEPVSFAFLVDNVREMIERRVARGGWTGDNAATFNAPRFVEQLDSMLRFMKIMSHGNSLFVTDSGRLGLGGKDISVQEQDQVYVLYQGRTPFVLRPRQMDESTSRFQLVSECFVDGLMQGEAAGLGGDLQRIEID</sequence>
<dbReference type="Pfam" id="PF06985">
    <property type="entry name" value="HET"/>
    <property type="match status" value="1"/>
</dbReference>